<gene>
    <name evidence="13" type="primary">cydA_5</name>
    <name evidence="13" type="ORF">NCTC10786_03481</name>
</gene>
<organism evidence="13 14">
    <name type="scientific">Citrobacter koseri</name>
    <name type="common">Citrobacter diversus</name>
    <dbReference type="NCBI Taxonomy" id="545"/>
    <lineage>
        <taxon>Bacteria</taxon>
        <taxon>Pseudomonadati</taxon>
        <taxon>Pseudomonadota</taxon>
        <taxon>Gammaproteobacteria</taxon>
        <taxon>Enterobacterales</taxon>
        <taxon>Enterobacteriaceae</taxon>
        <taxon>Citrobacter</taxon>
    </lineage>
</organism>
<dbReference type="Pfam" id="PF01654">
    <property type="entry name" value="Cyt_bd_oxida_I"/>
    <property type="match status" value="1"/>
</dbReference>
<keyword evidence="6" id="KW-0812">Transmembrane</keyword>
<evidence type="ECO:0000256" key="6">
    <source>
        <dbReference type="ARBA" id="ARBA00022692"/>
    </source>
</evidence>
<dbReference type="GO" id="GO:0019646">
    <property type="term" value="P:aerobic electron transport chain"/>
    <property type="evidence" value="ECO:0007669"/>
    <property type="project" value="InterPro"/>
</dbReference>
<evidence type="ECO:0000256" key="4">
    <source>
        <dbReference type="ARBA" id="ARBA00022475"/>
    </source>
</evidence>
<keyword evidence="13" id="KW-0560">Oxidoreductase</keyword>
<sequence>MSHRFRPVIGDAHGLNTLEHQPAKIAAIEGHWENPPGEATPLVLFGVPDMDAEKTKYSLEIPLSGKPDSDAQPRQTSARAEVVPERGSPELNHHFLVVQDNGGGWGC</sequence>
<dbReference type="GO" id="GO:0020037">
    <property type="term" value="F:heme binding"/>
    <property type="evidence" value="ECO:0007669"/>
    <property type="project" value="TreeGrafter"/>
</dbReference>
<proteinExistence type="inferred from homology"/>
<dbReference type="AlphaFoldDB" id="A0A2X2W1Z1"/>
<evidence type="ECO:0000256" key="2">
    <source>
        <dbReference type="ARBA" id="ARBA00009819"/>
    </source>
</evidence>
<comment type="subcellular location">
    <subcellularLocation>
        <location evidence="1">Cell membrane</location>
        <topology evidence="1">Multi-pass membrane protein</topology>
    </subcellularLocation>
</comment>
<evidence type="ECO:0000256" key="11">
    <source>
        <dbReference type="ARBA" id="ARBA00023136"/>
    </source>
</evidence>
<dbReference type="GO" id="GO:0016682">
    <property type="term" value="F:oxidoreductase activity, acting on diphenols and related substances as donors, oxygen as acceptor"/>
    <property type="evidence" value="ECO:0007669"/>
    <property type="project" value="TreeGrafter"/>
</dbReference>
<evidence type="ECO:0000313" key="13">
    <source>
        <dbReference type="EMBL" id="SQB29875.1"/>
    </source>
</evidence>
<keyword evidence="7" id="KW-0479">Metal-binding</keyword>
<protein>
    <submittedName>
        <fullName evidence="13">Terminal oxidase subunit I</fullName>
        <ecNumber evidence="13">1.10.3.-</ecNumber>
    </submittedName>
</protein>
<evidence type="ECO:0000256" key="3">
    <source>
        <dbReference type="ARBA" id="ARBA00022448"/>
    </source>
</evidence>
<evidence type="ECO:0000256" key="10">
    <source>
        <dbReference type="ARBA" id="ARBA00023004"/>
    </source>
</evidence>
<dbReference type="PANTHER" id="PTHR30365">
    <property type="entry name" value="CYTOCHROME D UBIQUINOL OXIDASE"/>
    <property type="match status" value="1"/>
</dbReference>
<keyword evidence="3" id="KW-0813">Transport</keyword>
<keyword evidence="5" id="KW-0349">Heme</keyword>
<dbReference type="GO" id="GO:0046872">
    <property type="term" value="F:metal ion binding"/>
    <property type="evidence" value="ECO:0007669"/>
    <property type="project" value="UniProtKB-KW"/>
</dbReference>
<evidence type="ECO:0000313" key="14">
    <source>
        <dbReference type="Proteomes" id="UP000251584"/>
    </source>
</evidence>
<keyword evidence="11" id="KW-0472">Membrane</keyword>
<comment type="similarity">
    <text evidence="2">Belongs to the cytochrome ubiquinol oxidase subunit 1 family.</text>
</comment>
<dbReference type="GO" id="GO:0009055">
    <property type="term" value="F:electron transfer activity"/>
    <property type="evidence" value="ECO:0007669"/>
    <property type="project" value="InterPro"/>
</dbReference>
<accession>A0A2X2W1Z1</accession>
<dbReference type="InterPro" id="IPR002585">
    <property type="entry name" value="Cyt-d_ubiquinol_oxidase_su_1"/>
</dbReference>
<evidence type="ECO:0000256" key="8">
    <source>
        <dbReference type="ARBA" id="ARBA00022982"/>
    </source>
</evidence>
<evidence type="ECO:0000256" key="12">
    <source>
        <dbReference type="SAM" id="MobiDB-lite"/>
    </source>
</evidence>
<dbReference type="EC" id="1.10.3.-" evidence="13"/>
<dbReference type="Proteomes" id="UP000251584">
    <property type="component" value="Unassembled WGS sequence"/>
</dbReference>
<keyword evidence="8" id="KW-0249">Electron transport</keyword>
<name>A0A2X2W1Z1_CITKO</name>
<dbReference type="GO" id="GO:0005886">
    <property type="term" value="C:plasma membrane"/>
    <property type="evidence" value="ECO:0007669"/>
    <property type="project" value="UniProtKB-SubCell"/>
</dbReference>
<dbReference type="GO" id="GO:0070069">
    <property type="term" value="C:cytochrome complex"/>
    <property type="evidence" value="ECO:0007669"/>
    <property type="project" value="InterPro"/>
</dbReference>
<keyword evidence="10" id="KW-0408">Iron</keyword>
<reference evidence="13 14" key="1">
    <citation type="submission" date="2018-06" db="EMBL/GenBank/DDBJ databases">
        <authorList>
            <consortium name="Pathogen Informatics"/>
            <person name="Doyle S."/>
        </authorList>
    </citation>
    <scope>NUCLEOTIDE SEQUENCE [LARGE SCALE GENOMIC DNA]</scope>
    <source>
        <strain evidence="13 14">NCTC10786</strain>
    </source>
</reference>
<evidence type="ECO:0000256" key="7">
    <source>
        <dbReference type="ARBA" id="ARBA00022723"/>
    </source>
</evidence>
<evidence type="ECO:0000256" key="9">
    <source>
        <dbReference type="ARBA" id="ARBA00022989"/>
    </source>
</evidence>
<dbReference type="EMBL" id="UAVY01000004">
    <property type="protein sequence ID" value="SQB29875.1"/>
    <property type="molecule type" value="Genomic_DNA"/>
</dbReference>
<evidence type="ECO:0000256" key="5">
    <source>
        <dbReference type="ARBA" id="ARBA00022617"/>
    </source>
</evidence>
<feature type="region of interest" description="Disordered" evidence="12">
    <location>
        <begin position="61"/>
        <end position="87"/>
    </location>
</feature>
<evidence type="ECO:0000256" key="1">
    <source>
        <dbReference type="ARBA" id="ARBA00004651"/>
    </source>
</evidence>
<dbReference type="PANTHER" id="PTHR30365:SF14">
    <property type="entry name" value="CYTOCHROME BD MENAQUINOL OXIDASE SUBUNIT I-RELATED"/>
    <property type="match status" value="1"/>
</dbReference>
<keyword evidence="9" id="KW-1133">Transmembrane helix</keyword>
<keyword evidence="4" id="KW-1003">Cell membrane</keyword>